<dbReference type="STRING" id="1009370.ALO_04201"/>
<dbReference type="Gene3D" id="1.25.40.340">
    <property type="match status" value="1"/>
</dbReference>
<dbReference type="InterPro" id="IPR036117">
    <property type="entry name" value="DhaL_dom_sf"/>
</dbReference>
<dbReference type="EMBL" id="AFGF01000029">
    <property type="protein sequence ID" value="EGO65174.1"/>
    <property type="molecule type" value="Genomic_DNA"/>
</dbReference>
<dbReference type="RefSeq" id="WP_004093209.1">
    <property type="nucleotide sequence ID" value="NZ_AFGF01000029.1"/>
</dbReference>
<dbReference type="InterPro" id="IPR033470">
    <property type="entry name" value="FakA-like_C"/>
</dbReference>
<dbReference type="Pfam" id="PF13684">
    <property type="entry name" value="FakA-like_C"/>
    <property type="match status" value="1"/>
</dbReference>
<dbReference type="SMART" id="SM01120">
    <property type="entry name" value="Dak2"/>
    <property type="match status" value="1"/>
</dbReference>
<dbReference type="PANTHER" id="PTHR33434">
    <property type="entry name" value="DEGV DOMAIN-CONTAINING PROTEIN DR_1986-RELATED"/>
    <property type="match status" value="1"/>
</dbReference>
<dbReference type="InterPro" id="IPR050270">
    <property type="entry name" value="DegV_domain_contain"/>
</dbReference>
<keyword evidence="3" id="KW-1185">Reference proteome</keyword>
<reference evidence="2 3" key="1">
    <citation type="journal article" date="2011" name="EMBO J.">
        <title>Structural diversity of bacterial flagellar motors.</title>
        <authorList>
            <person name="Chen S."/>
            <person name="Beeby M."/>
            <person name="Murphy G.E."/>
            <person name="Leadbetter J.R."/>
            <person name="Hendrixson D.R."/>
            <person name="Briegel A."/>
            <person name="Li Z."/>
            <person name="Shi J."/>
            <person name="Tocheva E.I."/>
            <person name="Muller A."/>
            <person name="Dobro M.J."/>
            <person name="Jensen G.J."/>
        </authorList>
    </citation>
    <scope>NUCLEOTIDE SEQUENCE [LARGE SCALE GENOMIC DNA]</scope>
    <source>
        <strain evidence="2 3">DSM 6540</strain>
    </source>
</reference>
<sequence>MNLNATHLSKEMITDSDFRRMMVGAYHTFMREHEKINNLNVYPVPDGDTGTNMLLTLAAVEKAVSSAQVTGIGALAKRAADSAIMGARGNSGVILSQIFRGIARGLTGKTEATSSELGKAFQYGVLYAYRAVSRPVEGTILTVAKGIAKGARRAVREDHSFAVILEEAIAAGKKELARTPELLPVLKSAGVVDAGGQGLIVFLTGCREGLLGISSGPEADFDRALSVPAIGEAEEVDISHPYCTEFIVKHCTQPLAAAKKLLQTMGESLVLAEGEQLLKVHIHTARPGNVLESAITWGTLHDIKIDNMADQHHHRIITSMASTAKPRTPLGVISVVSGDGLSDMMYKLGADIVINGGQSMNPPVEDFIAAIHAGTAERYIILPNNKNIQLAAVQTKKLMNDKVEVVATTNIPQGFSALMAFDPQRDIAANIQVMTERIGTVKAGSLTKAVRDSKMDGRLVPSGNFIGLVGSQITVDGVDLESVLISLAGQLAGEESELISLYYGSDISQAEAEGLAEKLQGSYPRLEVELYAGGQPYYHFFISVE</sequence>
<proteinExistence type="predicted"/>
<dbReference type="NCBIfam" id="TIGR03599">
    <property type="entry name" value="YloV"/>
    <property type="match status" value="1"/>
</dbReference>
<protein>
    <submittedName>
        <fullName evidence="2">DAK2 domain fusion protein YloV</fullName>
    </submittedName>
</protein>
<dbReference type="InterPro" id="IPR048394">
    <property type="entry name" value="FakA-like_M"/>
</dbReference>
<evidence type="ECO:0000259" key="1">
    <source>
        <dbReference type="PROSITE" id="PS51480"/>
    </source>
</evidence>
<feature type="domain" description="DhaL" evidence="1">
    <location>
        <begin position="16"/>
        <end position="208"/>
    </location>
</feature>
<dbReference type="PANTHER" id="PTHR33434:SF4">
    <property type="entry name" value="PHOSPHATASE PROTEIN"/>
    <property type="match status" value="1"/>
</dbReference>
<dbReference type="eggNOG" id="COG1461">
    <property type="taxonomic scope" value="Bacteria"/>
</dbReference>
<dbReference type="InterPro" id="IPR019986">
    <property type="entry name" value="YloV-like"/>
</dbReference>
<dbReference type="SMART" id="SM01121">
    <property type="entry name" value="Dak1_2"/>
    <property type="match status" value="1"/>
</dbReference>
<gene>
    <name evidence="2" type="ORF">ALO_04201</name>
</gene>
<dbReference type="SUPFAM" id="SSF101473">
    <property type="entry name" value="DhaL-like"/>
    <property type="match status" value="1"/>
</dbReference>
<comment type="caution">
    <text evidence="2">The sequence shown here is derived from an EMBL/GenBank/DDBJ whole genome shotgun (WGS) entry which is preliminary data.</text>
</comment>
<dbReference type="AlphaFoldDB" id="F7NFL1"/>
<dbReference type="Pfam" id="PF02734">
    <property type="entry name" value="Dak2"/>
    <property type="match status" value="1"/>
</dbReference>
<evidence type="ECO:0000313" key="3">
    <source>
        <dbReference type="Proteomes" id="UP000003240"/>
    </source>
</evidence>
<organism evidence="2 3">
    <name type="scientific">Acetonema longum DSM 6540</name>
    <dbReference type="NCBI Taxonomy" id="1009370"/>
    <lineage>
        <taxon>Bacteria</taxon>
        <taxon>Bacillati</taxon>
        <taxon>Bacillota</taxon>
        <taxon>Negativicutes</taxon>
        <taxon>Acetonemataceae</taxon>
        <taxon>Acetonema</taxon>
    </lineage>
</organism>
<dbReference type="PROSITE" id="PS51480">
    <property type="entry name" value="DHAL"/>
    <property type="match status" value="1"/>
</dbReference>
<dbReference type="GO" id="GO:0004371">
    <property type="term" value="F:glycerone kinase activity"/>
    <property type="evidence" value="ECO:0007669"/>
    <property type="project" value="InterPro"/>
</dbReference>
<name>F7NFL1_9FIRM</name>
<dbReference type="Proteomes" id="UP000003240">
    <property type="component" value="Unassembled WGS sequence"/>
</dbReference>
<dbReference type="Pfam" id="PF21645">
    <property type="entry name" value="FakA-like_M"/>
    <property type="match status" value="1"/>
</dbReference>
<dbReference type="GO" id="GO:0006071">
    <property type="term" value="P:glycerol metabolic process"/>
    <property type="evidence" value="ECO:0007669"/>
    <property type="project" value="InterPro"/>
</dbReference>
<accession>F7NFL1</accession>
<evidence type="ECO:0000313" key="2">
    <source>
        <dbReference type="EMBL" id="EGO65174.1"/>
    </source>
</evidence>
<dbReference type="InterPro" id="IPR004007">
    <property type="entry name" value="DhaL_dom"/>
</dbReference>